<evidence type="ECO:0000313" key="4">
    <source>
        <dbReference type="Proteomes" id="UP000217103"/>
    </source>
</evidence>
<gene>
    <name evidence="3" type="ORF">SAMN04489764_4046</name>
</gene>
<feature type="transmembrane region" description="Helical" evidence="2">
    <location>
        <begin position="147"/>
        <end position="169"/>
    </location>
</feature>
<evidence type="ECO:0000256" key="1">
    <source>
        <dbReference type="SAM" id="MobiDB-lite"/>
    </source>
</evidence>
<keyword evidence="2" id="KW-1133">Transmembrane helix</keyword>
<feature type="compositionally biased region" description="Pro residues" evidence="1">
    <location>
        <begin position="130"/>
        <end position="141"/>
    </location>
</feature>
<dbReference type="AlphaFoldDB" id="A0A1H1H460"/>
<reference evidence="3 4" key="1">
    <citation type="submission" date="2016-10" db="EMBL/GenBank/DDBJ databases">
        <authorList>
            <person name="de Groot N.N."/>
        </authorList>
    </citation>
    <scope>NUCLEOTIDE SEQUENCE [LARGE SCALE GENOMIC DNA]</scope>
    <source>
        <strain evidence="3 4">DSM 43794</strain>
    </source>
</reference>
<keyword evidence="2" id="KW-0472">Membrane</keyword>
<dbReference type="EMBL" id="FNKK01000002">
    <property type="protein sequence ID" value="SDR20240.1"/>
    <property type="molecule type" value="Genomic_DNA"/>
</dbReference>
<sequence>MQARLRAEPAGLVYLARGPDGRAVSVALLTKGAAFDPSARGRFVAAIREAASDRGGARPAGRGPAAVAEEAPPVLAMDTGGAPWVATPYVPGRAGAEWFLRPVTIGGMLLGRRQGPDFRPHWVHDRVPATPAPPRPAPPPTEPRRSVVVAGAVLALLVGLLTLVMWLLVGPQEETERSVRQLPPTVFVPTPPPVPATPIPDEEPSPSPSPGETGPGTPDPDGEDGDRRGEPI</sequence>
<evidence type="ECO:0000256" key="2">
    <source>
        <dbReference type="SAM" id="Phobius"/>
    </source>
</evidence>
<name>A0A1H1H460_9ACTN</name>
<protein>
    <submittedName>
        <fullName evidence="3">Uncharacterized protein</fullName>
    </submittedName>
</protein>
<dbReference type="STRING" id="35622.SAMN04489764_4046"/>
<keyword evidence="2" id="KW-0812">Transmembrane</keyword>
<dbReference type="Proteomes" id="UP000217103">
    <property type="component" value="Unassembled WGS sequence"/>
</dbReference>
<keyword evidence="4" id="KW-1185">Reference proteome</keyword>
<feature type="compositionally biased region" description="Pro residues" evidence="1">
    <location>
        <begin position="189"/>
        <end position="198"/>
    </location>
</feature>
<feature type="region of interest" description="Disordered" evidence="1">
    <location>
        <begin position="175"/>
        <end position="232"/>
    </location>
</feature>
<proteinExistence type="predicted"/>
<accession>A0A1H1H460</accession>
<organism evidence="3 4">
    <name type="scientific">Thermostaphylospora chromogena</name>
    <dbReference type="NCBI Taxonomy" id="35622"/>
    <lineage>
        <taxon>Bacteria</taxon>
        <taxon>Bacillati</taxon>
        <taxon>Actinomycetota</taxon>
        <taxon>Actinomycetes</taxon>
        <taxon>Streptosporangiales</taxon>
        <taxon>Thermomonosporaceae</taxon>
        <taxon>Thermostaphylospora</taxon>
    </lineage>
</organism>
<feature type="region of interest" description="Disordered" evidence="1">
    <location>
        <begin position="120"/>
        <end position="144"/>
    </location>
</feature>
<evidence type="ECO:0000313" key="3">
    <source>
        <dbReference type="EMBL" id="SDR20240.1"/>
    </source>
</evidence>
<dbReference type="OrthoDB" id="3811077at2"/>